<gene>
    <name evidence="1" type="ordered locus">PTH_2183</name>
</gene>
<dbReference type="EMBL" id="AP009389">
    <property type="protein sequence ID" value="BAF60364.1"/>
    <property type="molecule type" value="Genomic_DNA"/>
</dbReference>
<dbReference type="eggNOG" id="ENOG50333I9">
    <property type="taxonomic scope" value="Bacteria"/>
</dbReference>
<keyword evidence="2" id="KW-1185">Reference proteome</keyword>
<dbReference type="Pfam" id="PF12691">
    <property type="entry name" value="Phage_tail_terminator_6"/>
    <property type="match status" value="1"/>
</dbReference>
<dbReference type="HOGENOM" id="CLU_162002_0_0_9"/>
<dbReference type="Proteomes" id="UP000006556">
    <property type="component" value="Chromosome"/>
</dbReference>
<dbReference type="KEGG" id="pth:PTH_2183"/>
<organism evidence="1 2">
    <name type="scientific">Pelotomaculum thermopropionicum (strain DSM 13744 / JCM 10971 / SI)</name>
    <dbReference type="NCBI Taxonomy" id="370438"/>
    <lineage>
        <taxon>Bacteria</taxon>
        <taxon>Bacillati</taxon>
        <taxon>Bacillota</taxon>
        <taxon>Clostridia</taxon>
        <taxon>Eubacteriales</taxon>
        <taxon>Desulfotomaculaceae</taxon>
        <taxon>Pelotomaculum</taxon>
    </lineage>
</organism>
<protein>
    <submittedName>
        <fullName evidence="1">Uncharacterized protein</fullName>
    </submittedName>
</protein>
<name>A5D058_PELTS</name>
<evidence type="ECO:0000313" key="1">
    <source>
        <dbReference type="EMBL" id="BAF60364.1"/>
    </source>
</evidence>
<sequence>MRILDLINVIKQGVNYQFYPNVFPETAADDCATVQLTGGGPEDREISRPSFQVLLRAKSPADAEAKAWEVYGYMNRKRDFYVGTARVLLCTASQSTPLYIGTDENRRFLYSINFTTITEV</sequence>
<dbReference type="InterPro" id="IPR024411">
    <property type="entry name" value="Tail_terminator_phage"/>
</dbReference>
<proteinExistence type="predicted"/>
<accession>A5D058</accession>
<dbReference type="AlphaFoldDB" id="A5D058"/>
<dbReference type="STRING" id="370438.PTH_2183"/>
<reference evidence="2" key="1">
    <citation type="journal article" date="2008" name="Genome Res.">
        <title>The genome of Pelotomaculum thermopropionicum reveals niche-associated evolution in anaerobic microbiota.</title>
        <authorList>
            <person name="Kosaka T."/>
            <person name="Kato S."/>
            <person name="Shimoyama T."/>
            <person name="Ishii S."/>
            <person name="Abe T."/>
            <person name="Watanabe K."/>
        </authorList>
    </citation>
    <scope>NUCLEOTIDE SEQUENCE [LARGE SCALE GENOMIC DNA]</scope>
    <source>
        <strain evidence="2">DSM 13744 / JCM 10971 / SI</strain>
    </source>
</reference>
<evidence type="ECO:0000313" key="2">
    <source>
        <dbReference type="Proteomes" id="UP000006556"/>
    </source>
</evidence>